<dbReference type="OrthoDB" id="10413958at2759"/>
<accession>A0A0P1BFL4</accession>
<sequence length="397" mass="44597">MQNWSEVPVPRRLLSAEAGSLRTRGRRLREAEVAGAPPQEIARLKQLVSEAWRALPKSRRQTAPFHPEAYASKHLHHLIHQREKVAPEHVEQLEAAIAEKTIAAKLPEIPKNIEHFRVMKGYKSRPVKPPHTTKFGGASPAKIRPYKYPNGIDGKSMSALLREKAKRKSERADTSEVEAKIAELARQRDLPMPTSKSMYYYRLERHVEGNEALHKDIEAGALSPRTAELTRSSFDALFRHKERTSNSEDLARISKALDAKARSQGLPRTPPSASAWRMQLTRMARAKARGKEVRPYRQSGVNPLFKQRKIAFDAGQDTSHIDARILTEDHAGLRHALLTKSRSSDLACQRGNLDPTWKRDGEGSCGPLTKIKGAPPRSRGGEVREVTTCSLLENVWT</sequence>
<name>A0A0P1BFL4_9BASI</name>
<keyword evidence="3" id="KW-1185">Reference proteome</keyword>
<dbReference type="Proteomes" id="UP000054845">
    <property type="component" value="Unassembled WGS sequence"/>
</dbReference>
<reference evidence="2 3" key="1">
    <citation type="submission" date="2014-09" db="EMBL/GenBank/DDBJ databases">
        <authorList>
            <person name="Magalhaes I.L.F."/>
            <person name="Oliveira U."/>
            <person name="Santos F.R."/>
            <person name="Vidigal T.H.D.A."/>
            <person name="Brescovit A.D."/>
            <person name="Santos A.J."/>
        </authorList>
    </citation>
    <scope>NUCLEOTIDE SEQUENCE [LARGE SCALE GENOMIC DNA]</scope>
</reference>
<feature type="region of interest" description="Disordered" evidence="1">
    <location>
        <begin position="123"/>
        <end position="148"/>
    </location>
</feature>
<protein>
    <submittedName>
        <fullName evidence="2">Uncharacterized protein</fullName>
    </submittedName>
</protein>
<dbReference type="AlphaFoldDB" id="A0A0P1BFL4"/>
<proteinExistence type="predicted"/>
<evidence type="ECO:0000256" key="1">
    <source>
        <dbReference type="SAM" id="MobiDB-lite"/>
    </source>
</evidence>
<organism evidence="2 3">
    <name type="scientific">Ceraceosorus bombacis</name>
    <dbReference type="NCBI Taxonomy" id="401625"/>
    <lineage>
        <taxon>Eukaryota</taxon>
        <taxon>Fungi</taxon>
        <taxon>Dikarya</taxon>
        <taxon>Basidiomycota</taxon>
        <taxon>Ustilaginomycotina</taxon>
        <taxon>Exobasidiomycetes</taxon>
        <taxon>Ceraceosorales</taxon>
        <taxon>Ceraceosoraceae</taxon>
        <taxon>Ceraceosorus</taxon>
    </lineage>
</organism>
<dbReference type="EMBL" id="CCYA01000250">
    <property type="protein sequence ID" value="CEH14961.1"/>
    <property type="molecule type" value="Genomic_DNA"/>
</dbReference>
<evidence type="ECO:0000313" key="3">
    <source>
        <dbReference type="Proteomes" id="UP000054845"/>
    </source>
</evidence>
<evidence type="ECO:0000313" key="2">
    <source>
        <dbReference type="EMBL" id="CEH14961.1"/>
    </source>
</evidence>